<keyword evidence="3" id="KW-1185">Reference proteome</keyword>
<feature type="region of interest" description="Disordered" evidence="1">
    <location>
        <begin position="1"/>
        <end position="22"/>
    </location>
</feature>
<dbReference type="AlphaFoldDB" id="A0ABD1QEP5"/>
<proteinExistence type="predicted"/>
<sequence>MPKAPTEEATPENVQAYNTHSDDNNFATYDACNMSHELEKMHEYETSKIGVMVKGSLVRAHVLKTIDYIDKLNQLSFTMDYKLSVDLVMQSLPNSFLHFIVNFNTNKIQYTLLKLLNMLKTVEPKGMGKLWPLTPLGSLRENLKGLFRKDLRKPNLLENI</sequence>
<name>A0ABD1QEP5_9LAMI</name>
<dbReference type="EMBL" id="JBFOLK010000011">
    <property type="protein sequence ID" value="KAL2474687.1"/>
    <property type="molecule type" value="Genomic_DNA"/>
</dbReference>
<gene>
    <name evidence="2" type="ORF">Adt_35423</name>
</gene>
<evidence type="ECO:0000256" key="1">
    <source>
        <dbReference type="SAM" id="MobiDB-lite"/>
    </source>
</evidence>
<organism evidence="2 3">
    <name type="scientific">Abeliophyllum distichum</name>
    <dbReference type="NCBI Taxonomy" id="126358"/>
    <lineage>
        <taxon>Eukaryota</taxon>
        <taxon>Viridiplantae</taxon>
        <taxon>Streptophyta</taxon>
        <taxon>Embryophyta</taxon>
        <taxon>Tracheophyta</taxon>
        <taxon>Spermatophyta</taxon>
        <taxon>Magnoliopsida</taxon>
        <taxon>eudicotyledons</taxon>
        <taxon>Gunneridae</taxon>
        <taxon>Pentapetalae</taxon>
        <taxon>asterids</taxon>
        <taxon>lamiids</taxon>
        <taxon>Lamiales</taxon>
        <taxon>Oleaceae</taxon>
        <taxon>Forsythieae</taxon>
        <taxon>Abeliophyllum</taxon>
    </lineage>
</organism>
<evidence type="ECO:0000313" key="3">
    <source>
        <dbReference type="Proteomes" id="UP001604336"/>
    </source>
</evidence>
<reference evidence="3" key="1">
    <citation type="submission" date="2024-07" db="EMBL/GenBank/DDBJ databases">
        <title>Two chromosome-level genome assemblies of Korean endemic species Abeliophyllum distichum and Forsythia ovata (Oleaceae).</title>
        <authorList>
            <person name="Jang H."/>
        </authorList>
    </citation>
    <scope>NUCLEOTIDE SEQUENCE [LARGE SCALE GENOMIC DNA]</scope>
</reference>
<feature type="compositionally biased region" description="Polar residues" evidence="1">
    <location>
        <begin position="12"/>
        <end position="22"/>
    </location>
</feature>
<accession>A0ABD1QEP5</accession>
<protein>
    <submittedName>
        <fullName evidence="2">Retrotransposon protein</fullName>
    </submittedName>
</protein>
<dbReference type="Proteomes" id="UP001604336">
    <property type="component" value="Unassembled WGS sequence"/>
</dbReference>
<comment type="caution">
    <text evidence="2">The sequence shown here is derived from an EMBL/GenBank/DDBJ whole genome shotgun (WGS) entry which is preliminary data.</text>
</comment>
<evidence type="ECO:0000313" key="2">
    <source>
        <dbReference type="EMBL" id="KAL2474687.1"/>
    </source>
</evidence>